<comment type="caution">
    <text evidence="4">The sequence shown here is derived from an EMBL/GenBank/DDBJ whole genome shotgun (WGS) entry which is preliminary data.</text>
</comment>
<evidence type="ECO:0000256" key="1">
    <source>
        <dbReference type="PROSITE-ProRule" id="PRU00176"/>
    </source>
</evidence>
<gene>
    <name evidence="4" type="ORF">C8A03DRAFT_15062</name>
</gene>
<dbReference type="SUPFAM" id="SSF54928">
    <property type="entry name" value="RNA-binding domain, RBD"/>
    <property type="match status" value="1"/>
</dbReference>
<protein>
    <recommendedName>
        <fullName evidence="3">RRM domain-containing protein</fullName>
    </recommendedName>
</protein>
<proteinExistence type="predicted"/>
<dbReference type="InterPro" id="IPR035979">
    <property type="entry name" value="RBD_domain_sf"/>
</dbReference>
<feature type="compositionally biased region" description="Polar residues" evidence="2">
    <location>
        <begin position="237"/>
        <end position="247"/>
    </location>
</feature>
<feature type="compositionally biased region" description="Polar residues" evidence="2">
    <location>
        <begin position="269"/>
        <end position="287"/>
    </location>
</feature>
<dbReference type="InterPro" id="IPR012677">
    <property type="entry name" value="Nucleotide-bd_a/b_plait_sf"/>
</dbReference>
<dbReference type="InterPro" id="IPR000504">
    <property type="entry name" value="RRM_dom"/>
</dbReference>
<dbReference type="Gene3D" id="3.30.70.330">
    <property type="match status" value="1"/>
</dbReference>
<evidence type="ECO:0000259" key="3">
    <source>
        <dbReference type="PROSITE" id="PS50102"/>
    </source>
</evidence>
<dbReference type="GO" id="GO:0003723">
    <property type="term" value="F:RNA binding"/>
    <property type="evidence" value="ECO:0007669"/>
    <property type="project" value="UniProtKB-UniRule"/>
</dbReference>
<dbReference type="Pfam" id="PF00076">
    <property type="entry name" value="RRM_1"/>
    <property type="match status" value="1"/>
</dbReference>
<sequence>MSTTIHATNIGAQAKDAEIEDFFKFCGKVASIKITTEGSTKSATVTFEMPSAASTALLLNHTNLGGNEITITGENVAPPAQAPTGQEGGSNTGELRQEEKPYSRIVAEILAHGYVVADQSLQKAIALDEQHGISTRFMNKLKALDENWHATERARAADQSYGITQRANSLLTGLSSYFYQKKDTPTGKKLVEFYETSSKQVQDIHNEAKRLADLKKEQEGGGSLYKGLGLHKVLGSTDKQQQQQPSASGGEKTQGPVPGAAPANAPATESAQKATAESGTGNPETIH</sequence>
<feature type="region of interest" description="Disordered" evidence="2">
    <location>
        <begin position="236"/>
        <end position="287"/>
    </location>
</feature>
<dbReference type="PROSITE" id="PS50102">
    <property type="entry name" value="RRM"/>
    <property type="match status" value="1"/>
</dbReference>
<evidence type="ECO:0000256" key="2">
    <source>
        <dbReference type="SAM" id="MobiDB-lite"/>
    </source>
</evidence>
<keyword evidence="5" id="KW-1185">Reference proteome</keyword>
<evidence type="ECO:0000313" key="5">
    <source>
        <dbReference type="Proteomes" id="UP001303760"/>
    </source>
</evidence>
<accession>A0AAN7CBT3</accession>
<dbReference type="AlphaFoldDB" id="A0AAN7CBT3"/>
<evidence type="ECO:0000313" key="4">
    <source>
        <dbReference type="EMBL" id="KAK4238477.1"/>
    </source>
</evidence>
<dbReference type="EMBL" id="MU860094">
    <property type="protein sequence ID" value="KAK4238477.1"/>
    <property type="molecule type" value="Genomic_DNA"/>
</dbReference>
<dbReference type="PANTHER" id="PTHR32343:SF10">
    <property type="entry name" value="RNA-BINDING REGION RNP-1 DOMAIN-CONTAINING PROTEIN"/>
    <property type="match status" value="1"/>
</dbReference>
<name>A0AAN7CBT3_9PEZI</name>
<feature type="domain" description="RRM" evidence="3">
    <location>
        <begin position="3"/>
        <end position="76"/>
    </location>
</feature>
<feature type="compositionally biased region" description="Low complexity" evidence="2">
    <location>
        <begin position="255"/>
        <end position="267"/>
    </location>
</feature>
<reference evidence="4" key="2">
    <citation type="submission" date="2023-05" db="EMBL/GenBank/DDBJ databases">
        <authorList>
            <consortium name="Lawrence Berkeley National Laboratory"/>
            <person name="Steindorff A."/>
            <person name="Hensen N."/>
            <person name="Bonometti L."/>
            <person name="Westerberg I."/>
            <person name="Brannstrom I.O."/>
            <person name="Guillou S."/>
            <person name="Cros-Aarteil S."/>
            <person name="Calhoun S."/>
            <person name="Haridas S."/>
            <person name="Kuo A."/>
            <person name="Mondo S."/>
            <person name="Pangilinan J."/>
            <person name="Riley R."/>
            <person name="Labutti K."/>
            <person name="Andreopoulos B."/>
            <person name="Lipzen A."/>
            <person name="Chen C."/>
            <person name="Yanf M."/>
            <person name="Daum C."/>
            <person name="Ng V."/>
            <person name="Clum A."/>
            <person name="Ohm R."/>
            <person name="Martin F."/>
            <person name="Silar P."/>
            <person name="Natvig D."/>
            <person name="Lalanne C."/>
            <person name="Gautier V."/>
            <person name="Ament-Velasquez S.L."/>
            <person name="Kruys A."/>
            <person name="Hutchinson M.I."/>
            <person name="Powell A.J."/>
            <person name="Barry K."/>
            <person name="Miller A.N."/>
            <person name="Grigoriev I.V."/>
            <person name="Debuchy R."/>
            <person name="Gladieux P."/>
            <person name="Thoren M.H."/>
            <person name="Johannesson H."/>
        </authorList>
    </citation>
    <scope>NUCLEOTIDE SEQUENCE</scope>
    <source>
        <strain evidence="4">CBS 532.94</strain>
    </source>
</reference>
<dbReference type="PANTHER" id="PTHR32343">
    <property type="entry name" value="SERINE/ARGININE-RICH SPLICING FACTOR"/>
    <property type="match status" value="1"/>
</dbReference>
<organism evidence="4 5">
    <name type="scientific">Achaetomium macrosporum</name>
    <dbReference type="NCBI Taxonomy" id="79813"/>
    <lineage>
        <taxon>Eukaryota</taxon>
        <taxon>Fungi</taxon>
        <taxon>Dikarya</taxon>
        <taxon>Ascomycota</taxon>
        <taxon>Pezizomycotina</taxon>
        <taxon>Sordariomycetes</taxon>
        <taxon>Sordariomycetidae</taxon>
        <taxon>Sordariales</taxon>
        <taxon>Chaetomiaceae</taxon>
        <taxon>Achaetomium</taxon>
    </lineage>
</organism>
<keyword evidence="1" id="KW-0694">RNA-binding</keyword>
<reference evidence="4" key="1">
    <citation type="journal article" date="2023" name="Mol. Phylogenet. Evol.">
        <title>Genome-scale phylogeny and comparative genomics of the fungal order Sordariales.</title>
        <authorList>
            <person name="Hensen N."/>
            <person name="Bonometti L."/>
            <person name="Westerberg I."/>
            <person name="Brannstrom I.O."/>
            <person name="Guillou S."/>
            <person name="Cros-Aarteil S."/>
            <person name="Calhoun S."/>
            <person name="Haridas S."/>
            <person name="Kuo A."/>
            <person name="Mondo S."/>
            <person name="Pangilinan J."/>
            <person name="Riley R."/>
            <person name="LaButti K."/>
            <person name="Andreopoulos B."/>
            <person name="Lipzen A."/>
            <person name="Chen C."/>
            <person name="Yan M."/>
            <person name="Daum C."/>
            <person name="Ng V."/>
            <person name="Clum A."/>
            <person name="Steindorff A."/>
            <person name="Ohm R.A."/>
            <person name="Martin F."/>
            <person name="Silar P."/>
            <person name="Natvig D.O."/>
            <person name="Lalanne C."/>
            <person name="Gautier V."/>
            <person name="Ament-Velasquez S.L."/>
            <person name="Kruys A."/>
            <person name="Hutchinson M.I."/>
            <person name="Powell A.J."/>
            <person name="Barry K."/>
            <person name="Miller A.N."/>
            <person name="Grigoriev I.V."/>
            <person name="Debuchy R."/>
            <person name="Gladieux P."/>
            <person name="Hiltunen Thoren M."/>
            <person name="Johannesson H."/>
        </authorList>
    </citation>
    <scope>NUCLEOTIDE SEQUENCE</scope>
    <source>
        <strain evidence="4">CBS 532.94</strain>
    </source>
</reference>
<feature type="region of interest" description="Disordered" evidence="2">
    <location>
        <begin position="74"/>
        <end position="98"/>
    </location>
</feature>
<dbReference type="Proteomes" id="UP001303760">
    <property type="component" value="Unassembled WGS sequence"/>
</dbReference>
<dbReference type="SMART" id="SM00360">
    <property type="entry name" value="RRM"/>
    <property type="match status" value="1"/>
</dbReference>